<evidence type="ECO:0000256" key="2">
    <source>
        <dbReference type="ARBA" id="ARBA00008789"/>
    </source>
</evidence>
<dbReference type="GO" id="GO:0005886">
    <property type="term" value="C:plasma membrane"/>
    <property type="evidence" value="ECO:0007669"/>
    <property type="project" value="UniProtKB-SubCell"/>
</dbReference>
<name>A0A2G8LMM5_STIJA</name>
<keyword evidence="9" id="KW-1185">Reference proteome</keyword>
<dbReference type="PANTHER" id="PTHR16024">
    <property type="entry name" value="XK-RELATED PROTEIN"/>
    <property type="match status" value="1"/>
</dbReference>
<feature type="transmembrane region" description="Helical" evidence="7">
    <location>
        <begin position="280"/>
        <end position="297"/>
    </location>
</feature>
<protein>
    <recommendedName>
        <fullName evidence="7">XK-related protein</fullName>
    </recommendedName>
</protein>
<evidence type="ECO:0000256" key="4">
    <source>
        <dbReference type="ARBA" id="ARBA00022692"/>
    </source>
</evidence>
<evidence type="ECO:0000256" key="6">
    <source>
        <dbReference type="ARBA" id="ARBA00023136"/>
    </source>
</evidence>
<dbReference type="PANTHER" id="PTHR16024:SF28">
    <property type="entry name" value="XK-RELATED PROTEIN"/>
    <property type="match status" value="1"/>
</dbReference>
<accession>A0A2G8LMM5</accession>
<organism evidence="8 9">
    <name type="scientific">Stichopus japonicus</name>
    <name type="common">Sea cucumber</name>
    <dbReference type="NCBI Taxonomy" id="307972"/>
    <lineage>
        <taxon>Eukaryota</taxon>
        <taxon>Metazoa</taxon>
        <taxon>Echinodermata</taxon>
        <taxon>Eleutherozoa</taxon>
        <taxon>Echinozoa</taxon>
        <taxon>Holothuroidea</taxon>
        <taxon>Aspidochirotacea</taxon>
        <taxon>Aspidochirotida</taxon>
        <taxon>Stichopodidae</taxon>
        <taxon>Apostichopus</taxon>
    </lineage>
</organism>
<comment type="similarity">
    <text evidence="2 7">Belongs to the XK family.</text>
</comment>
<feature type="transmembrane region" description="Helical" evidence="7">
    <location>
        <begin position="252"/>
        <end position="274"/>
    </location>
</feature>
<evidence type="ECO:0000256" key="5">
    <source>
        <dbReference type="ARBA" id="ARBA00022989"/>
    </source>
</evidence>
<sequence>MPVLCDWGVCLGFIDSVLHYASVIHHSVLQYEMYQMDEVFKNKVDCSLSSIGTIVQALAQHMCSVMKCEYVIVLQTGMTAKKSRDPLDFDLLYHQQSDVCMLRLFESFMESAPQVVLQLYIMVATNEENFFTGISATVSLVSLCWAIAVYSRIHRRVREDKKVVSWPGVVLQAVWRIGMISSRVVALVLFATVFKAYVFLVIAIHWFVMAVWVFLQNTDFCSSWFEERLFNAVIAVVYIFCFFNLKEGTSRYRVFIFYSVIFVENVFCLILWNFSAVQKGIYTEIGFTIVFGGFFVGE</sequence>
<dbReference type="OrthoDB" id="6356248at2759"/>
<keyword evidence="6 7" id="KW-0472">Membrane</keyword>
<evidence type="ECO:0000313" key="9">
    <source>
        <dbReference type="Proteomes" id="UP000230750"/>
    </source>
</evidence>
<dbReference type="EMBL" id="MRZV01000032">
    <property type="protein sequence ID" value="PIK61430.1"/>
    <property type="molecule type" value="Genomic_DNA"/>
</dbReference>
<keyword evidence="5 7" id="KW-1133">Transmembrane helix</keyword>
<evidence type="ECO:0000256" key="3">
    <source>
        <dbReference type="ARBA" id="ARBA00022475"/>
    </source>
</evidence>
<dbReference type="InterPro" id="IPR050895">
    <property type="entry name" value="XK-related_scramblase"/>
</dbReference>
<evidence type="ECO:0000256" key="7">
    <source>
        <dbReference type="RuleBase" id="RU910716"/>
    </source>
</evidence>
<feature type="transmembrane region" description="Helical" evidence="7">
    <location>
        <begin position="184"/>
        <end position="208"/>
    </location>
</feature>
<evidence type="ECO:0000313" key="8">
    <source>
        <dbReference type="EMBL" id="PIK61430.1"/>
    </source>
</evidence>
<dbReference type="Proteomes" id="UP000230750">
    <property type="component" value="Unassembled WGS sequence"/>
</dbReference>
<dbReference type="InterPro" id="IPR018629">
    <property type="entry name" value="XK-rel"/>
</dbReference>
<feature type="transmembrane region" description="Helical" evidence="7">
    <location>
        <begin position="228"/>
        <end position="245"/>
    </location>
</feature>
<dbReference type="Pfam" id="PF09815">
    <property type="entry name" value="XK-related"/>
    <property type="match status" value="1"/>
</dbReference>
<keyword evidence="4 7" id="KW-0812">Transmembrane</keyword>
<keyword evidence="3" id="KW-1003">Cell membrane</keyword>
<comment type="caution">
    <text evidence="8">The sequence shown here is derived from an EMBL/GenBank/DDBJ whole genome shotgun (WGS) entry which is preliminary data.</text>
</comment>
<proteinExistence type="inferred from homology"/>
<comment type="subcellular location">
    <subcellularLocation>
        <location evidence="1">Cell membrane</location>
        <topology evidence="1">Multi-pass membrane protein</topology>
    </subcellularLocation>
    <subcellularLocation>
        <location evidence="7">Membrane</location>
        <topology evidence="7">Multi-pass membrane protein</topology>
    </subcellularLocation>
</comment>
<gene>
    <name evidence="8" type="ORF">BSL78_01651</name>
</gene>
<feature type="transmembrane region" description="Helical" evidence="7">
    <location>
        <begin position="130"/>
        <end position="151"/>
    </location>
</feature>
<dbReference type="AlphaFoldDB" id="A0A2G8LMM5"/>
<evidence type="ECO:0000256" key="1">
    <source>
        <dbReference type="ARBA" id="ARBA00004651"/>
    </source>
</evidence>
<reference evidence="8 9" key="1">
    <citation type="journal article" date="2017" name="PLoS Biol.">
        <title>The sea cucumber genome provides insights into morphological evolution and visceral regeneration.</title>
        <authorList>
            <person name="Zhang X."/>
            <person name="Sun L."/>
            <person name="Yuan J."/>
            <person name="Sun Y."/>
            <person name="Gao Y."/>
            <person name="Zhang L."/>
            <person name="Li S."/>
            <person name="Dai H."/>
            <person name="Hamel J.F."/>
            <person name="Liu C."/>
            <person name="Yu Y."/>
            <person name="Liu S."/>
            <person name="Lin W."/>
            <person name="Guo K."/>
            <person name="Jin S."/>
            <person name="Xu P."/>
            <person name="Storey K.B."/>
            <person name="Huan P."/>
            <person name="Zhang T."/>
            <person name="Zhou Y."/>
            <person name="Zhang J."/>
            <person name="Lin C."/>
            <person name="Li X."/>
            <person name="Xing L."/>
            <person name="Huo D."/>
            <person name="Sun M."/>
            <person name="Wang L."/>
            <person name="Mercier A."/>
            <person name="Li F."/>
            <person name="Yang H."/>
            <person name="Xiang J."/>
        </authorList>
    </citation>
    <scope>NUCLEOTIDE SEQUENCE [LARGE SCALE GENOMIC DNA]</scope>
    <source>
        <strain evidence="8">Shaxun</strain>
        <tissue evidence="8">Muscle</tissue>
    </source>
</reference>